<evidence type="ECO:0000313" key="1">
    <source>
        <dbReference type="EMBL" id="KAK6749709.1"/>
    </source>
</evidence>
<name>A0ABR1DH20_NECAM</name>
<comment type="caution">
    <text evidence="1">The sequence shown here is derived from an EMBL/GenBank/DDBJ whole genome shotgun (WGS) entry which is preliminary data.</text>
</comment>
<dbReference type="Pfam" id="PF13771">
    <property type="entry name" value="zf-HC5HC2H"/>
    <property type="match status" value="1"/>
</dbReference>
<dbReference type="Gene3D" id="3.30.40.10">
    <property type="entry name" value="Zinc/RING finger domain, C3HC4 (zinc finger)"/>
    <property type="match status" value="1"/>
</dbReference>
<keyword evidence="2" id="KW-1185">Reference proteome</keyword>
<gene>
    <name evidence="1" type="primary">Necator_chrIV.g15281</name>
    <name evidence="1" type="ORF">RB195_001986</name>
</gene>
<protein>
    <recommendedName>
        <fullName evidence="3">PHD-type domain-containing protein</fullName>
    </recommendedName>
</protein>
<accession>A0ABR1DH20</accession>
<reference evidence="1 2" key="1">
    <citation type="submission" date="2023-08" db="EMBL/GenBank/DDBJ databases">
        <title>A Necator americanus chromosomal reference genome.</title>
        <authorList>
            <person name="Ilik V."/>
            <person name="Petrzelkova K.J."/>
            <person name="Pardy F."/>
            <person name="Fuh T."/>
            <person name="Niatou-Singa F.S."/>
            <person name="Gouil Q."/>
            <person name="Baker L."/>
            <person name="Ritchie M.E."/>
            <person name="Jex A.R."/>
            <person name="Gazzola D."/>
            <person name="Li H."/>
            <person name="Toshio Fujiwara R."/>
            <person name="Zhan B."/>
            <person name="Aroian R.V."/>
            <person name="Pafco B."/>
            <person name="Schwarz E.M."/>
        </authorList>
    </citation>
    <scope>NUCLEOTIDE SEQUENCE [LARGE SCALE GENOMIC DNA]</scope>
    <source>
        <strain evidence="1 2">Aroian</strain>
        <tissue evidence="1">Whole animal</tissue>
    </source>
</reference>
<sequence>MYVDHCRDVFLENIRKLSRTETYCIDVWFHGDCILWAPDVQMRGNQLTMLEEKLHEFWKQTCWICKNSGAAINVDNRFVHFPCAKKHGYKMDRFLLSITS</sequence>
<dbReference type="InterPro" id="IPR013083">
    <property type="entry name" value="Znf_RING/FYVE/PHD"/>
</dbReference>
<proteinExistence type="predicted"/>
<dbReference type="Proteomes" id="UP001303046">
    <property type="component" value="Unassembled WGS sequence"/>
</dbReference>
<evidence type="ECO:0008006" key="3">
    <source>
        <dbReference type="Google" id="ProtNLM"/>
    </source>
</evidence>
<organism evidence="1 2">
    <name type="scientific">Necator americanus</name>
    <name type="common">Human hookworm</name>
    <dbReference type="NCBI Taxonomy" id="51031"/>
    <lineage>
        <taxon>Eukaryota</taxon>
        <taxon>Metazoa</taxon>
        <taxon>Ecdysozoa</taxon>
        <taxon>Nematoda</taxon>
        <taxon>Chromadorea</taxon>
        <taxon>Rhabditida</taxon>
        <taxon>Rhabditina</taxon>
        <taxon>Rhabditomorpha</taxon>
        <taxon>Strongyloidea</taxon>
        <taxon>Ancylostomatidae</taxon>
        <taxon>Bunostominae</taxon>
        <taxon>Necator</taxon>
    </lineage>
</organism>
<dbReference type="EMBL" id="JAVFWL010000004">
    <property type="protein sequence ID" value="KAK6749709.1"/>
    <property type="molecule type" value="Genomic_DNA"/>
</dbReference>
<evidence type="ECO:0000313" key="2">
    <source>
        <dbReference type="Proteomes" id="UP001303046"/>
    </source>
</evidence>